<dbReference type="AlphaFoldDB" id="A0A239ZXC3"/>
<dbReference type="PANTHER" id="PTHR30625:SF15">
    <property type="entry name" value="BIOPOLYMER TRANSPORT PROTEIN EXBB"/>
    <property type="match status" value="1"/>
</dbReference>
<comment type="subcellular location">
    <subcellularLocation>
        <location evidence="1">Cell membrane</location>
        <topology evidence="1">Multi-pass membrane protein</topology>
    </subcellularLocation>
    <subcellularLocation>
        <location evidence="8">Membrane</location>
        <topology evidence="8">Multi-pass membrane protein</topology>
    </subcellularLocation>
</comment>
<protein>
    <submittedName>
        <fullName evidence="11">Biopolymer transport protein exbB</fullName>
    </submittedName>
</protein>
<evidence type="ECO:0000313" key="12">
    <source>
        <dbReference type="Proteomes" id="UP000214973"/>
    </source>
</evidence>
<keyword evidence="4 9" id="KW-0812">Transmembrane</keyword>
<evidence type="ECO:0000256" key="3">
    <source>
        <dbReference type="ARBA" id="ARBA00022475"/>
    </source>
</evidence>
<gene>
    <name evidence="11" type="primary">exbB_3</name>
    <name evidence="11" type="ORF">SAMEA44547418_01853</name>
</gene>
<evidence type="ECO:0000256" key="5">
    <source>
        <dbReference type="ARBA" id="ARBA00022927"/>
    </source>
</evidence>
<keyword evidence="2 8" id="KW-0813">Transport</keyword>
<dbReference type="KEGG" id="vrm:44547418_01853"/>
<name>A0A239ZXC3_9FIRM</name>
<dbReference type="GO" id="GO:0005886">
    <property type="term" value="C:plasma membrane"/>
    <property type="evidence" value="ECO:0007669"/>
    <property type="project" value="UniProtKB-SubCell"/>
</dbReference>
<dbReference type="GO" id="GO:0017038">
    <property type="term" value="P:protein import"/>
    <property type="evidence" value="ECO:0007669"/>
    <property type="project" value="TreeGrafter"/>
</dbReference>
<feature type="domain" description="MotA/TolQ/ExbB proton channel" evidence="10">
    <location>
        <begin position="73"/>
        <end position="185"/>
    </location>
</feature>
<keyword evidence="5 8" id="KW-0653">Protein transport</keyword>
<reference evidence="11 12" key="1">
    <citation type="submission" date="2017-06" db="EMBL/GenBank/DDBJ databases">
        <authorList>
            <consortium name="Pathogen Informatics"/>
        </authorList>
    </citation>
    <scope>NUCLEOTIDE SEQUENCE [LARGE SCALE GENOMIC DNA]</scope>
    <source>
        <strain evidence="11 12">NCTC12018</strain>
    </source>
</reference>
<evidence type="ECO:0000256" key="7">
    <source>
        <dbReference type="ARBA" id="ARBA00023136"/>
    </source>
</evidence>
<evidence type="ECO:0000256" key="9">
    <source>
        <dbReference type="SAM" id="Phobius"/>
    </source>
</evidence>
<accession>A0A239ZXC3</accession>
<comment type="similarity">
    <text evidence="8">Belongs to the exbB/tolQ family.</text>
</comment>
<dbReference type="Pfam" id="PF01618">
    <property type="entry name" value="MotA_ExbB"/>
    <property type="match status" value="1"/>
</dbReference>
<evidence type="ECO:0000256" key="4">
    <source>
        <dbReference type="ARBA" id="ARBA00022692"/>
    </source>
</evidence>
<evidence type="ECO:0000256" key="1">
    <source>
        <dbReference type="ARBA" id="ARBA00004651"/>
    </source>
</evidence>
<evidence type="ECO:0000313" key="11">
    <source>
        <dbReference type="EMBL" id="SNV75861.1"/>
    </source>
</evidence>
<dbReference type="InterPro" id="IPR002898">
    <property type="entry name" value="MotA_ExbB_proton_chnl"/>
</dbReference>
<keyword evidence="7 9" id="KW-0472">Membrane</keyword>
<dbReference type="InterPro" id="IPR050790">
    <property type="entry name" value="ExbB/TolQ_transport"/>
</dbReference>
<keyword evidence="6 9" id="KW-1133">Transmembrane helix</keyword>
<feature type="transmembrane region" description="Helical" evidence="9">
    <location>
        <begin position="152"/>
        <end position="175"/>
    </location>
</feature>
<evidence type="ECO:0000256" key="6">
    <source>
        <dbReference type="ARBA" id="ARBA00022989"/>
    </source>
</evidence>
<keyword evidence="3" id="KW-1003">Cell membrane</keyword>
<dbReference type="EMBL" id="LT906470">
    <property type="protein sequence ID" value="SNV75861.1"/>
    <property type="molecule type" value="Genomic_DNA"/>
</dbReference>
<feature type="transmembrane region" description="Helical" evidence="9">
    <location>
        <begin position="6"/>
        <end position="28"/>
    </location>
</feature>
<organism evidence="11 12">
    <name type="scientific">Veillonella rodentium</name>
    <dbReference type="NCBI Taxonomy" id="248315"/>
    <lineage>
        <taxon>Bacteria</taxon>
        <taxon>Bacillati</taxon>
        <taxon>Bacillota</taxon>
        <taxon>Negativicutes</taxon>
        <taxon>Veillonellales</taxon>
        <taxon>Veillonellaceae</taxon>
        <taxon>Veillonella</taxon>
    </lineage>
</organism>
<feature type="transmembrane region" description="Helical" evidence="9">
    <location>
        <begin position="106"/>
        <end position="132"/>
    </location>
</feature>
<evidence type="ECO:0000259" key="10">
    <source>
        <dbReference type="Pfam" id="PF01618"/>
    </source>
</evidence>
<evidence type="ECO:0000256" key="8">
    <source>
        <dbReference type="RuleBase" id="RU004057"/>
    </source>
</evidence>
<proteinExistence type="inferred from homology"/>
<dbReference type="RefSeq" id="WP_095066623.1">
    <property type="nucleotide sequence ID" value="NZ_LT906470.1"/>
</dbReference>
<dbReference type="Proteomes" id="UP000214973">
    <property type="component" value="Chromosome 1"/>
</dbReference>
<keyword evidence="12" id="KW-1185">Reference proteome</keyword>
<sequence length="201" mass="21975">MDSIIHLFSAGGFVMVPLFIFLVATWMIGVERVLLYRRFQRDLKAVTKSMEQQPSWVMLPTVVERDAEELGELLATPMRRARNYTALENRLQDVIGYVDERLKRGLGWLSMIVTMAPLLGLLGTVLGMIRAFAVVGGDIGAPTVITGGVSEALIATATGLTVAIIALGFHSYCAARVNDFINELEHACGAILDVYNEDSSV</sequence>
<dbReference type="PANTHER" id="PTHR30625">
    <property type="entry name" value="PROTEIN TOLQ"/>
    <property type="match status" value="1"/>
</dbReference>
<evidence type="ECO:0000256" key="2">
    <source>
        <dbReference type="ARBA" id="ARBA00022448"/>
    </source>
</evidence>